<feature type="compositionally biased region" description="Basic and acidic residues" evidence="1">
    <location>
        <begin position="483"/>
        <end position="498"/>
    </location>
</feature>
<feature type="compositionally biased region" description="Basic residues" evidence="1">
    <location>
        <begin position="191"/>
        <end position="201"/>
    </location>
</feature>
<dbReference type="InterPro" id="IPR003593">
    <property type="entry name" value="AAA+_ATPase"/>
</dbReference>
<organism evidence="3 4">
    <name type="scientific">Polypterus senegalus</name>
    <name type="common">Senegal bichir</name>
    <dbReference type="NCBI Taxonomy" id="55291"/>
    <lineage>
        <taxon>Eukaryota</taxon>
        <taxon>Metazoa</taxon>
        <taxon>Chordata</taxon>
        <taxon>Craniata</taxon>
        <taxon>Vertebrata</taxon>
        <taxon>Euteleostomi</taxon>
        <taxon>Actinopterygii</taxon>
        <taxon>Polypteriformes</taxon>
        <taxon>Polypteridae</taxon>
        <taxon>Polypterus</taxon>
    </lineage>
</organism>
<evidence type="ECO:0000313" key="4">
    <source>
        <dbReference type="Proteomes" id="UP001166052"/>
    </source>
</evidence>
<evidence type="ECO:0000259" key="2">
    <source>
        <dbReference type="SMART" id="SM00382"/>
    </source>
</evidence>
<feature type="non-terminal residue" evidence="3">
    <location>
        <position position="1"/>
    </location>
</feature>
<dbReference type="EMBL" id="JAAWVN010026421">
    <property type="protein sequence ID" value="MBN3294352.1"/>
    <property type="molecule type" value="Genomic_DNA"/>
</dbReference>
<feature type="compositionally biased region" description="Basic and acidic residues" evidence="1">
    <location>
        <begin position="213"/>
        <end position="225"/>
    </location>
</feature>
<feature type="compositionally biased region" description="Low complexity" evidence="1">
    <location>
        <begin position="1147"/>
        <end position="1159"/>
    </location>
</feature>
<feature type="compositionally biased region" description="Basic and acidic residues" evidence="1">
    <location>
        <begin position="1039"/>
        <end position="1064"/>
    </location>
</feature>
<proteinExistence type="predicted"/>
<name>A0ABS2Z8F6_POLSE</name>
<evidence type="ECO:0000256" key="1">
    <source>
        <dbReference type="SAM" id="MobiDB-lite"/>
    </source>
</evidence>
<feature type="compositionally biased region" description="Polar residues" evidence="1">
    <location>
        <begin position="1123"/>
        <end position="1139"/>
    </location>
</feature>
<gene>
    <name evidence="3" type="primary">Atad5</name>
    <name evidence="3" type="ORF">GTO92_0013846</name>
</gene>
<feature type="region of interest" description="Disordered" evidence="1">
    <location>
        <begin position="274"/>
        <end position="307"/>
    </location>
</feature>
<dbReference type="Gene3D" id="1.10.8.60">
    <property type="match status" value="1"/>
</dbReference>
<feature type="region of interest" description="Disordered" evidence="1">
    <location>
        <begin position="1"/>
        <end position="38"/>
    </location>
</feature>
<feature type="region of interest" description="Disordered" evidence="1">
    <location>
        <begin position="451"/>
        <end position="498"/>
    </location>
</feature>
<dbReference type="Proteomes" id="UP001166052">
    <property type="component" value="Unassembled WGS sequence"/>
</dbReference>
<feature type="compositionally biased region" description="Basic and acidic residues" evidence="1">
    <location>
        <begin position="285"/>
        <end position="296"/>
    </location>
</feature>
<dbReference type="Gene3D" id="3.40.50.300">
    <property type="entry name" value="P-loop containing nucleotide triphosphate hydrolases"/>
    <property type="match status" value="2"/>
</dbReference>
<comment type="caution">
    <text evidence="3">The sequence shown here is derived from an EMBL/GenBank/DDBJ whole genome shotgun (WGS) entry which is preliminary data.</text>
</comment>
<feature type="compositionally biased region" description="Basic and acidic residues" evidence="1">
    <location>
        <begin position="1207"/>
        <end position="1234"/>
    </location>
</feature>
<feature type="non-terminal residue" evidence="3">
    <location>
        <position position="1782"/>
    </location>
</feature>
<feature type="region of interest" description="Disordered" evidence="1">
    <location>
        <begin position="1039"/>
        <end position="1071"/>
    </location>
</feature>
<dbReference type="SUPFAM" id="SSF52540">
    <property type="entry name" value="P-loop containing nucleoside triphosphate hydrolases"/>
    <property type="match status" value="1"/>
</dbReference>
<keyword evidence="4" id="KW-1185">Reference proteome</keyword>
<accession>A0ABS2Z8F6</accession>
<feature type="compositionally biased region" description="Basic residues" evidence="1">
    <location>
        <begin position="460"/>
        <end position="470"/>
    </location>
</feature>
<feature type="domain" description="AAA+ ATPase" evidence="2">
    <location>
        <begin position="1077"/>
        <end position="1321"/>
    </location>
</feature>
<feature type="compositionally biased region" description="Polar residues" evidence="1">
    <location>
        <begin position="202"/>
        <end position="211"/>
    </location>
</feature>
<dbReference type="InterPro" id="IPR027417">
    <property type="entry name" value="P-loop_NTPase"/>
</dbReference>
<dbReference type="Pfam" id="PF00004">
    <property type="entry name" value="AAA"/>
    <property type="match status" value="1"/>
</dbReference>
<feature type="region of interest" description="Disordered" evidence="1">
    <location>
        <begin position="1205"/>
        <end position="1234"/>
    </location>
</feature>
<feature type="compositionally biased region" description="Acidic residues" evidence="1">
    <location>
        <begin position="129"/>
        <end position="138"/>
    </location>
</feature>
<feature type="region of interest" description="Disordered" evidence="1">
    <location>
        <begin position="946"/>
        <end position="971"/>
    </location>
</feature>
<feature type="region of interest" description="Disordered" evidence="1">
    <location>
        <begin position="121"/>
        <end position="147"/>
    </location>
</feature>
<sequence length="1782" mass="200053">MKLQRAADARPPQNLSIGTKGREATTVLDCKKRKKEGDHAPVKTITNYFMPMAKVEKAFSPPKSNNIMDYFKKTSPANNKHVVQEKVKENQEKHDVTVKDDKIPVKGVRSLRRGRNVIKKENSSKQLDSVEENSDEVSDVNNDSRDNGLTVGSRILGSETAALLAEICANSYDLQEDTNLNEQPKTALKSKTMKKTKKMQRKPQQLETSSKVLIKEPLENKDSNESPRVTLLPPHNECGKSVCNTSLDVSVNETSCLNDSIVTISFEDFLESQKEVDNLSSPDRSLIKSSDDKDGQKSSPSQVSPRTLTIQAQVHSLAAKSSGSKAQKKIASIFMKKRYVEADPVEVLQVDPPITKTAEQVSKRKSNVVVDEEALELSVIETSTSCLSKPKCTPAEKKQFMNVFKQPPLDVAKNKQKKVQRNPKVPMEKVPKELEVTENTTEETAVRNVLDSEVSGSRGKSLKRKGKRNVGKVSSVDDVTPEVLEKTQKPEGRKSEEKEVLQEANLVCTVSSRRLTRGQAKSDAKNLTSLNKRNEENSDVCSSLAGDSPVQMSTPKTTKKGIYRSEMVTAPDEAQSPIRMRFTRVFPRRLLNSGGEDTETLLKKADAKKNTLKAKQLVEKAKAVQQSKCKTTQDKDVCLRRSSRARQQSKVTPDENSLVLIEDGDFSKEQRNGKKLRNLNEVLGKSKSKCSKDCTDSKVAPIFLGKKSTKPSVISIFDDSSRDESENSQDDEQFRAKREFLKSGLPDSFKKHIAKKAASELAFSQAAVSFRAVVHILQKQEGSKFWQLTWPESPFLRSLKDDPEMKEMNRHVMTLGEFTYAKSSWTPKTPVVEVSGWRVDLSEEMRQQLLEDIRLANPSFPVQKFFNWFLKRRTEHVLLPSVSELGKEANAPNNLPQNAGKRKRKSSVEKESKRSKPNMQDSDVIVIESDTAECVPVRVTRRSRGAKDEVAVQVSGKSRLSRSTRQKEQASVQCENEEIAVKVIQTETDKILEAKLEETAKEDVLWTEKYQPQQSSEIVGNCGAVKKLHSWLKEWKLRTDREESKNQTESKLKDKNDTWDIGDFKEDDSEEENDDFLCNTMLVTGPSGVGKTAAVYACAHELGFKVFEVNASSQRSGRQVLSQLKEATQSHQVDIQGVNTHKPAYFSNPSRSFSGSSTSPRKVNSPKKVVSSPRNSPQSNRRTGISKGGLAPTALEKFFKLGSRPAGKNEKIKSEREFKDKKQNHPKEKESSFEKVEALKTGLSEIKSSVFEEPNKKGATSLILFEEVDIIFDDDSGFWAAIKTFMATTKRPVILTTNDPYFSLKFDGCFEEVIFKMPDVSTVTTYLQLVCLAENLKTNVKDCATLLAWNNCDIRQSLLHLQFWIRSGGSNALVQQTCGQAPPSNEKLHHVPFCDQGSTESLLGLHNNKTSPDLLSFLKSKITSEEQLNDHIRMLAECQDMKLYFTYNNLEFLLPLPVKIIPACGDIPQTDNAREMEDTVHSPMEISKQEDNNQSPDPSPLKLSSRMKRKRMLCLRDDEDLFQSDSEDNFVTLSATHSTSCIEKNATIDLDLVKQQKERHERKPKTSSEKQSCVLVSKTLDSLADFLENVSFLDSSLYTEKNEKEGPYNNGVCCWSAAEIKNGLSDEARIENNVWWHSYSATKMKATVEALSFQRCHMQIDKALNGTLIQCIELGSDSTEEITLPLADHRLGVSLVQQAMCKPSLLRKRSEVMEAITSSRLFANSGSRQVIAVDCLPVLRLICKAEKLREQCKLKRRFMHYLEGIHFNFPRPILDAMAAGFP</sequence>
<dbReference type="InterPro" id="IPR003959">
    <property type="entry name" value="ATPase_AAA_core"/>
</dbReference>
<feature type="compositionally biased region" description="Low complexity" evidence="1">
    <location>
        <begin position="1171"/>
        <end position="1182"/>
    </location>
</feature>
<evidence type="ECO:0000313" key="3">
    <source>
        <dbReference type="EMBL" id="MBN3294352.1"/>
    </source>
</evidence>
<dbReference type="PANTHER" id="PTHR23389:SF21">
    <property type="entry name" value="ATPASE FAMILY AAA DOMAIN-CONTAINING PROTEIN 5"/>
    <property type="match status" value="1"/>
</dbReference>
<feature type="region of interest" description="Disordered" evidence="1">
    <location>
        <begin position="1475"/>
        <end position="1503"/>
    </location>
</feature>
<reference evidence="3" key="1">
    <citation type="journal article" date="2021" name="Cell">
        <title>Tracing the genetic footprints of vertebrate landing in non-teleost ray-finned fishes.</title>
        <authorList>
            <person name="Bi X."/>
            <person name="Wang K."/>
            <person name="Yang L."/>
            <person name="Pan H."/>
            <person name="Jiang H."/>
            <person name="Wei Q."/>
            <person name="Fang M."/>
            <person name="Yu H."/>
            <person name="Zhu C."/>
            <person name="Cai Y."/>
            <person name="He Y."/>
            <person name="Gan X."/>
            <person name="Zeng H."/>
            <person name="Yu D."/>
            <person name="Zhu Y."/>
            <person name="Jiang H."/>
            <person name="Qiu Q."/>
            <person name="Yang H."/>
            <person name="Zhang Y.E."/>
            <person name="Wang W."/>
            <person name="Zhu M."/>
            <person name="He S."/>
            <person name="Zhang G."/>
        </authorList>
    </citation>
    <scope>NUCLEOTIDE SEQUENCE</scope>
    <source>
        <strain evidence="3">Bchr_001</strain>
    </source>
</reference>
<protein>
    <submittedName>
        <fullName evidence="3">ATAD5 protein</fullName>
    </submittedName>
</protein>
<dbReference type="PANTHER" id="PTHR23389">
    <property type="entry name" value="CHROMOSOME TRANSMISSION FIDELITY FACTOR 18"/>
    <property type="match status" value="1"/>
</dbReference>
<feature type="region of interest" description="Disordered" evidence="1">
    <location>
        <begin position="1123"/>
        <end position="1188"/>
    </location>
</feature>
<dbReference type="SMART" id="SM00382">
    <property type="entry name" value="AAA"/>
    <property type="match status" value="1"/>
</dbReference>
<feature type="region of interest" description="Disordered" evidence="1">
    <location>
        <begin position="887"/>
        <end position="925"/>
    </location>
</feature>
<feature type="region of interest" description="Disordered" evidence="1">
    <location>
        <begin position="180"/>
        <end position="237"/>
    </location>
</feature>